<feature type="region of interest" description="Disordered" evidence="1">
    <location>
        <begin position="215"/>
        <end position="242"/>
    </location>
</feature>
<sequence>MSSFERGTARPFRFLFSPFVASIFLLYACRSPFETIDFSAASQAEPNVHSFRYRNTGKIVFVEIDEHRSGQADTWQWVSTDPKRSDKSNILYREQITKPGNAVDTKSYYGPNNFRIVDLLDTNGDGVFETSIYYNWNAVPQALTGTVARIESNTDGKQGVNLWIYPPVRMEIDTDEDGKPDRFTENEEVVAEEYSKFIKEKGISAVRFRSLDPDKSWALHPSRIPEGKNRGVVSGSFSSFPK</sequence>
<organism evidence="2 3">
    <name type="scientific">Leptospira fletcheri</name>
    <dbReference type="NCBI Taxonomy" id="2484981"/>
    <lineage>
        <taxon>Bacteria</taxon>
        <taxon>Pseudomonadati</taxon>
        <taxon>Spirochaetota</taxon>
        <taxon>Spirochaetia</taxon>
        <taxon>Leptospirales</taxon>
        <taxon>Leptospiraceae</taxon>
        <taxon>Leptospira</taxon>
    </lineage>
</organism>
<evidence type="ECO:0000313" key="3">
    <source>
        <dbReference type="Proteomes" id="UP000298458"/>
    </source>
</evidence>
<accession>A0A4R9GK92</accession>
<feature type="compositionally biased region" description="Basic and acidic residues" evidence="1">
    <location>
        <begin position="215"/>
        <end position="229"/>
    </location>
</feature>
<dbReference type="PROSITE" id="PS51257">
    <property type="entry name" value="PROKAR_LIPOPROTEIN"/>
    <property type="match status" value="1"/>
</dbReference>
<gene>
    <name evidence="2" type="ORF">EHO60_08250</name>
</gene>
<dbReference type="Proteomes" id="UP000298458">
    <property type="component" value="Unassembled WGS sequence"/>
</dbReference>
<evidence type="ECO:0000256" key="1">
    <source>
        <dbReference type="SAM" id="MobiDB-lite"/>
    </source>
</evidence>
<evidence type="ECO:0000313" key="2">
    <source>
        <dbReference type="EMBL" id="TGK12606.1"/>
    </source>
</evidence>
<keyword evidence="3" id="KW-1185">Reference proteome</keyword>
<comment type="caution">
    <text evidence="2">The sequence shown here is derived from an EMBL/GenBank/DDBJ whole genome shotgun (WGS) entry which is preliminary data.</text>
</comment>
<proteinExistence type="predicted"/>
<name>A0A4R9GK92_9LEPT</name>
<dbReference type="AlphaFoldDB" id="A0A4R9GK92"/>
<dbReference type="OrthoDB" id="324351at2"/>
<evidence type="ECO:0008006" key="4">
    <source>
        <dbReference type="Google" id="ProtNLM"/>
    </source>
</evidence>
<dbReference type="EMBL" id="RQET01000004">
    <property type="protein sequence ID" value="TGK12606.1"/>
    <property type="molecule type" value="Genomic_DNA"/>
</dbReference>
<protein>
    <recommendedName>
        <fullName evidence="4">Lipoprotein</fullName>
    </recommendedName>
</protein>
<reference evidence="2" key="1">
    <citation type="journal article" date="2019" name="PLoS Negl. Trop. Dis.">
        <title>Revisiting the worldwide diversity of Leptospira species in the environment.</title>
        <authorList>
            <person name="Vincent A.T."/>
            <person name="Schiettekatte O."/>
            <person name="Bourhy P."/>
            <person name="Veyrier F.J."/>
            <person name="Picardeau M."/>
        </authorList>
    </citation>
    <scope>NUCLEOTIDE SEQUENCE [LARGE SCALE GENOMIC DNA]</scope>
    <source>
        <strain evidence="2">SSW15</strain>
    </source>
</reference>